<reference evidence="1 2" key="1">
    <citation type="journal article" date="2021" name="BMC Genomics">
        <title>Datura genome reveals duplications of psychoactive alkaloid biosynthetic genes and high mutation rate following tissue culture.</title>
        <authorList>
            <person name="Rajewski A."/>
            <person name="Carter-House D."/>
            <person name="Stajich J."/>
            <person name="Litt A."/>
        </authorList>
    </citation>
    <scope>NUCLEOTIDE SEQUENCE [LARGE SCALE GENOMIC DNA]</scope>
    <source>
        <strain evidence="1">AR-01</strain>
    </source>
</reference>
<comment type="caution">
    <text evidence="1">The sequence shown here is derived from an EMBL/GenBank/DDBJ whole genome shotgun (WGS) entry which is preliminary data.</text>
</comment>
<sequence length="104" mass="10998">MACLCATIRRVLYGVGAEISPQFGKGFGLLREWTYNGPGASQSKLRGNIGYAATTILAFSVLVSSSNNSEVCTSVNFPPSAIPLLVRDVGVKPTPKLYITVSTT</sequence>
<evidence type="ECO:0000313" key="2">
    <source>
        <dbReference type="Proteomes" id="UP000823775"/>
    </source>
</evidence>
<accession>A0ABS8UQJ2</accession>
<keyword evidence="2" id="KW-1185">Reference proteome</keyword>
<proteinExistence type="predicted"/>
<name>A0ABS8UQJ2_DATST</name>
<gene>
    <name evidence="1" type="ORF">HAX54_020187</name>
</gene>
<dbReference type="Proteomes" id="UP000823775">
    <property type="component" value="Unassembled WGS sequence"/>
</dbReference>
<evidence type="ECO:0000313" key="1">
    <source>
        <dbReference type="EMBL" id="MCD9561187.1"/>
    </source>
</evidence>
<dbReference type="EMBL" id="JACEIK010002441">
    <property type="protein sequence ID" value="MCD9561187.1"/>
    <property type="molecule type" value="Genomic_DNA"/>
</dbReference>
<organism evidence="1 2">
    <name type="scientific">Datura stramonium</name>
    <name type="common">Jimsonweed</name>
    <name type="synonym">Common thornapple</name>
    <dbReference type="NCBI Taxonomy" id="4076"/>
    <lineage>
        <taxon>Eukaryota</taxon>
        <taxon>Viridiplantae</taxon>
        <taxon>Streptophyta</taxon>
        <taxon>Embryophyta</taxon>
        <taxon>Tracheophyta</taxon>
        <taxon>Spermatophyta</taxon>
        <taxon>Magnoliopsida</taxon>
        <taxon>eudicotyledons</taxon>
        <taxon>Gunneridae</taxon>
        <taxon>Pentapetalae</taxon>
        <taxon>asterids</taxon>
        <taxon>lamiids</taxon>
        <taxon>Solanales</taxon>
        <taxon>Solanaceae</taxon>
        <taxon>Solanoideae</taxon>
        <taxon>Datureae</taxon>
        <taxon>Datura</taxon>
    </lineage>
</organism>
<protein>
    <submittedName>
        <fullName evidence="1">Uncharacterized protein</fullName>
    </submittedName>
</protein>